<evidence type="ECO:0000256" key="1">
    <source>
        <dbReference type="ARBA" id="ARBA00004141"/>
    </source>
</evidence>
<dbReference type="InParanoid" id="T1FU86"/>
<evidence type="ECO:0000313" key="8">
    <source>
        <dbReference type="EnsemblMetazoa" id="HelroP192732"/>
    </source>
</evidence>
<comment type="function">
    <text evidence="6">Choline transporter.</text>
</comment>
<evidence type="ECO:0000256" key="5">
    <source>
        <dbReference type="ARBA" id="ARBA00023136"/>
    </source>
</evidence>
<feature type="transmembrane region" description="Helical" evidence="6">
    <location>
        <begin position="106"/>
        <end position="124"/>
    </location>
</feature>
<proteinExistence type="inferred from homology"/>
<sequence>MSIIHGDVKRVAFGYDSAGNTCNQKTNKPIENLTNSGMSTDGKPYVFFMSTLYPKNALQICIEKCPNKKLTTEQDIVDFYNTEKIFQLDDFMTKTLNDLSLCWRELIGLTVIAVVIAFLMVVLMRFLAAVIVWVIVVLSVVGSIVGSVFLWWCFVVHLKAEEQEEFLVPLVGSSLKKKWTFLIFAIVASVLTVILLLMLLIMRKRISLVVALFHEAGKCLADVPMLLIQPIWTFLFCLVKFQKNTFEKQFWWIHLIGWIWTTEFTLACQEFVITSTVAIWYFTTTYDNINNNTTTNINDHTNNNINNTTTNINDHINNDNNDNNIINININDRCKGSENACARCCLKCCICCLWCLEKVLKFLHQNAYTIIAIEGTSFCTSARKAFEIISSNALRVLAINSVGDFVLFLGKVAVMCLTGVFAVLWLRTIPSINYLAVPVFLVCVFAFVIAHCFLSVYKMVVDALLICFCEDCQKNDGTPGREYFMSHSLMQFVTDSSAKISNTAGAVVGSGDATEGTVLKPALGP</sequence>
<keyword evidence="3 6" id="KW-0812">Transmembrane</keyword>
<dbReference type="AlphaFoldDB" id="T1FU86"/>
<comment type="caution">
    <text evidence="6">Lacks conserved residue(s) required for the propagation of feature annotation.</text>
</comment>
<evidence type="ECO:0000256" key="3">
    <source>
        <dbReference type="ARBA" id="ARBA00022692"/>
    </source>
</evidence>
<evidence type="ECO:0000313" key="7">
    <source>
        <dbReference type="EMBL" id="ESO00101.1"/>
    </source>
</evidence>
<reference evidence="7 9" key="2">
    <citation type="journal article" date="2013" name="Nature">
        <title>Insights into bilaterian evolution from three spiralian genomes.</title>
        <authorList>
            <person name="Simakov O."/>
            <person name="Marletaz F."/>
            <person name="Cho S.J."/>
            <person name="Edsinger-Gonzales E."/>
            <person name="Havlak P."/>
            <person name="Hellsten U."/>
            <person name="Kuo D.H."/>
            <person name="Larsson T."/>
            <person name="Lv J."/>
            <person name="Arendt D."/>
            <person name="Savage R."/>
            <person name="Osoegawa K."/>
            <person name="de Jong P."/>
            <person name="Grimwood J."/>
            <person name="Chapman J.A."/>
            <person name="Shapiro H."/>
            <person name="Aerts A."/>
            <person name="Otillar R.P."/>
            <person name="Terry A.Y."/>
            <person name="Boore J.L."/>
            <person name="Grigoriev I.V."/>
            <person name="Lindberg D.R."/>
            <person name="Seaver E.C."/>
            <person name="Weisblat D.A."/>
            <person name="Putnam N.H."/>
            <person name="Rokhsar D.S."/>
        </authorList>
    </citation>
    <scope>NUCLEOTIDE SEQUENCE</scope>
</reference>
<dbReference type="PANTHER" id="PTHR12385">
    <property type="entry name" value="CHOLINE TRANSPORTER-LIKE (SLC FAMILY 44)"/>
    <property type="match status" value="1"/>
</dbReference>
<dbReference type="RefSeq" id="XP_009021875.1">
    <property type="nucleotide sequence ID" value="XM_009023627.1"/>
</dbReference>
<keyword evidence="4 6" id="KW-1133">Transmembrane helix</keyword>
<keyword evidence="9" id="KW-1185">Reference proteome</keyword>
<evidence type="ECO:0000256" key="6">
    <source>
        <dbReference type="RuleBase" id="RU368066"/>
    </source>
</evidence>
<reference evidence="8" key="3">
    <citation type="submission" date="2015-06" db="UniProtKB">
        <authorList>
            <consortium name="EnsemblMetazoa"/>
        </authorList>
    </citation>
    <scope>IDENTIFICATION</scope>
</reference>
<dbReference type="EMBL" id="AMQM01005660">
    <property type="status" value="NOT_ANNOTATED_CDS"/>
    <property type="molecule type" value="Genomic_DNA"/>
</dbReference>
<comment type="similarity">
    <text evidence="2 6">Belongs to the CTL (choline transporter-like) family.</text>
</comment>
<feature type="transmembrane region" description="Helical" evidence="6">
    <location>
        <begin position="130"/>
        <end position="158"/>
    </location>
</feature>
<evidence type="ECO:0000313" key="9">
    <source>
        <dbReference type="Proteomes" id="UP000015101"/>
    </source>
</evidence>
<dbReference type="eggNOG" id="KOG1362">
    <property type="taxonomic scope" value="Eukaryota"/>
</dbReference>
<evidence type="ECO:0000256" key="4">
    <source>
        <dbReference type="ARBA" id="ARBA00022989"/>
    </source>
</evidence>
<comment type="subcellular location">
    <subcellularLocation>
        <location evidence="6">Cell membrane</location>
        <topology evidence="6">Multi-pass membrane protein</topology>
    </subcellularLocation>
    <subcellularLocation>
        <location evidence="1">Membrane</location>
        <topology evidence="1">Multi-pass membrane protein</topology>
    </subcellularLocation>
</comment>
<reference evidence="9" key="1">
    <citation type="submission" date="2012-12" db="EMBL/GenBank/DDBJ databases">
        <authorList>
            <person name="Hellsten U."/>
            <person name="Grimwood J."/>
            <person name="Chapman J.A."/>
            <person name="Shapiro H."/>
            <person name="Aerts A."/>
            <person name="Otillar R.P."/>
            <person name="Terry A.Y."/>
            <person name="Boore J.L."/>
            <person name="Simakov O."/>
            <person name="Marletaz F."/>
            <person name="Cho S.-J."/>
            <person name="Edsinger-Gonzales E."/>
            <person name="Havlak P."/>
            <person name="Kuo D.-H."/>
            <person name="Larsson T."/>
            <person name="Lv J."/>
            <person name="Arendt D."/>
            <person name="Savage R."/>
            <person name="Osoegawa K."/>
            <person name="de Jong P."/>
            <person name="Lindberg D.R."/>
            <person name="Seaver E.C."/>
            <person name="Weisblat D.A."/>
            <person name="Putnam N.H."/>
            <person name="Grigoriev I.V."/>
            <person name="Rokhsar D.S."/>
        </authorList>
    </citation>
    <scope>NUCLEOTIDE SEQUENCE</scope>
</reference>
<name>T1FU86_HELRO</name>
<gene>
    <name evidence="8" type="primary">20212382</name>
    <name evidence="7" type="ORF">HELRODRAFT_192732</name>
</gene>
<dbReference type="GO" id="GO:0016020">
    <property type="term" value="C:membrane"/>
    <property type="evidence" value="ECO:0000318"/>
    <property type="project" value="GO_Central"/>
</dbReference>
<dbReference type="EnsemblMetazoa" id="HelroT192732">
    <property type="protein sequence ID" value="HelroP192732"/>
    <property type="gene ID" value="HelroG192732"/>
</dbReference>
<keyword evidence="5 6" id="KW-0472">Membrane</keyword>
<feature type="transmembrane region" description="Helical" evidence="6">
    <location>
        <begin position="432"/>
        <end position="454"/>
    </location>
</feature>
<evidence type="ECO:0000256" key="2">
    <source>
        <dbReference type="ARBA" id="ARBA00007168"/>
    </source>
</evidence>
<dbReference type="Proteomes" id="UP000015101">
    <property type="component" value="Unassembled WGS sequence"/>
</dbReference>
<dbReference type="PANTHER" id="PTHR12385:SF12">
    <property type="entry name" value="CHOLINE TRANSPORTER-LIKE PROTEIN"/>
    <property type="match status" value="1"/>
</dbReference>
<dbReference type="OrthoDB" id="420519at2759"/>
<dbReference type="CTD" id="20212382"/>
<dbReference type="GO" id="GO:0022857">
    <property type="term" value="F:transmembrane transporter activity"/>
    <property type="evidence" value="ECO:0000318"/>
    <property type="project" value="GO_Central"/>
</dbReference>
<dbReference type="EMBL" id="KB097026">
    <property type="protein sequence ID" value="ESO00101.1"/>
    <property type="molecule type" value="Genomic_DNA"/>
</dbReference>
<dbReference type="GO" id="GO:0005886">
    <property type="term" value="C:plasma membrane"/>
    <property type="evidence" value="ECO:0007669"/>
    <property type="project" value="UniProtKB-SubCell"/>
</dbReference>
<dbReference type="GeneID" id="20212382"/>
<dbReference type="GO" id="GO:0055085">
    <property type="term" value="P:transmembrane transport"/>
    <property type="evidence" value="ECO:0000318"/>
    <property type="project" value="GO_Central"/>
</dbReference>
<dbReference type="HOGENOM" id="CLU_017181_2_0_1"/>
<feature type="transmembrane region" description="Helical" evidence="6">
    <location>
        <begin position="405"/>
        <end position="426"/>
    </location>
</feature>
<dbReference type="KEGG" id="hro:HELRODRAFT_192732"/>
<dbReference type="OMA" id="IEQRSCT"/>
<feature type="transmembrane region" description="Helical" evidence="6">
    <location>
        <begin position="179"/>
        <end position="203"/>
    </location>
</feature>
<accession>T1FU86</accession>
<organism evidence="8 9">
    <name type="scientific">Helobdella robusta</name>
    <name type="common">Californian leech</name>
    <dbReference type="NCBI Taxonomy" id="6412"/>
    <lineage>
        <taxon>Eukaryota</taxon>
        <taxon>Metazoa</taxon>
        <taxon>Spiralia</taxon>
        <taxon>Lophotrochozoa</taxon>
        <taxon>Annelida</taxon>
        <taxon>Clitellata</taxon>
        <taxon>Hirudinea</taxon>
        <taxon>Rhynchobdellida</taxon>
        <taxon>Glossiphoniidae</taxon>
        <taxon>Helobdella</taxon>
    </lineage>
</organism>
<dbReference type="InterPro" id="IPR007603">
    <property type="entry name" value="Choline_transptr-like"/>
</dbReference>
<protein>
    <recommendedName>
        <fullName evidence="6">Choline transporter-like protein</fullName>
    </recommendedName>
</protein>
<dbReference type="STRING" id="6412.T1FU86"/>
<dbReference type="Pfam" id="PF04515">
    <property type="entry name" value="Choline_transpo"/>
    <property type="match status" value="3"/>
</dbReference>